<dbReference type="PIRSF" id="PIRSF017082">
    <property type="entry name" value="YflP"/>
    <property type="match status" value="1"/>
</dbReference>
<accession>A0A3G1KTC3</accession>
<evidence type="ECO:0000256" key="2">
    <source>
        <dbReference type="SAM" id="SignalP"/>
    </source>
</evidence>
<dbReference type="SUPFAM" id="SSF53850">
    <property type="entry name" value="Periplasmic binding protein-like II"/>
    <property type="match status" value="1"/>
</dbReference>
<dbReference type="AlphaFoldDB" id="A0A3G1KTC3"/>
<gene>
    <name evidence="3" type="ORF">DCMF_12035</name>
</gene>
<dbReference type="KEGG" id="fwa:DCMF_12035"/>
<organism evidence="3 4">
    <name type="scientific">Formimonas warabiya</name>
    <dbReference type="NCBI Taxonomy" id="1761012"/>
    <lineage>
        <taxon>Bacteria</taxon>
        <taxon>Bacillati</taxon>
        <taxon>Bacillota</taxon>
        <taxon>Clostridia</taxon>
        <taxon>Eubacteriales</taxon>
        <taxon>Peptococcaceae</taxon>
        <taxon>Candidatus Formimonas</taxon>
    </lineage>
</organism>
<protein>
    <recommendedName>
        <fullName evidence="5">Tripartite tricarboxylate transporter substrate binding protein</fullName>
    </recommendedName>
</protein>
<dbReference type="RefSeq" id="WP_148134660.1">
    <property type="nucleotide sequence ID" value="NZ_CP017634.1"/>
</dbReference>
<dbReference type="PANTHER" id="PTHR42928:SF3">
    <property type="entry name" value="UPF0065 PROTEIN YFLP"/>
    <property type="match status" value="1"/>
</dbReference>
<dbReference type="Gene3D" id="3.40.190.150">
    <property type="entry name" value="Bordetella uptake gene, domain 1"/>
    <property type="match status" value="1"/>
</dbReference>
<dbReference type="EMBL" id="CP017634">
    <property type="protein sequence ID" value="ATW25405.1"/>
    <property type="molecule type" value="Genomic_DNA"/>
</dbReference>
<dbReference type="OrthoDB" id="8880247at2"/>
<dbReference type="Gene3D" id="3.40.190.10">
    <property type="entry name" value="Periplasmic binding protein-like II"/>
    <property type="match status" value="1"/>
</dbReference>
<name>A0A3G1KTC3_FORW1</name>
<dbReference type="CDD" id="cd07012">
    <property type="entry name" value="PBP2_Bug_TTT"/>
    <property type="match status" value="1"/>
</dbReference>
<evidence type="ECO:0000313" key="4">
    <source>
        <dbReference type="Proteomes" id="UP000323521"/>
    </source>
</evidence>
<dbReference type="InterPro" id="IPR042100">
    <property type="entry name" value="Bug_dom1"/>
</dbReference>
<reference evidence="3 4" key="1">
    <citation type="submission" date="2016-10" db="EMBL/GenBank/DDBJ databases">
        <title>Complete Genome Sequence of Peptococcaceae strain DCMF.</title>
        <authorList>
            <person name="Edwards R.J."/>
            <person name="Holland S.I."/>
            <person name="Deshpande N.P."/>
            <person name="Wong Y.K."/>
            <person name="Ertan H."/>
            <person name="Manefield M."/>
            <person name="Russell T.L."/>
            <person name="Lee M.J."/>
        </authorList>
    </citation>
    <scope>NUCLEOTIDE SEQUENCE [LARGE SCALE GENOMIC DNA]</scope>
    <source>
        <strain evidence="3 4">DCMF</strain>
    </source>
</reference>
<evidence type="ECO:0000313" key="3">
    <source>
        <dbReference type="EMBL" id="ATW25405.1"/>
    </source>
</evidence>
<evidence type="ECO:0000256" key="1">
    <source>
        <dbReference type="ARBA" id="ARBA00006987"/>
    </source>
</evidence>
<dbReference type="InterPro" id="IPR005064">
    <property type="entry name" value="BUG"/>
</dbReference>
<feature type="chain" id="PRO_5018278768" description="Tripartite tricarboxylate transporter substrate binding protein" evidence="2">
    <location>
        <begin position="25"/>
        <end position="323"/>
    </location>
</feature>
<keyword evidence="4" id="KW-1185">Reference proteome</keyword>
<dbReference type="PANTHER" id="PTHR42928">
    <property type="entry name" value="TRICARBOXYLATE-BINDING PROTEIN"/>
    <property type="match status" value="1"/>
</dbReference>
<proteinExistence type="inferred from homology"/>
<dbReference type="Pfam" id="PF03401">
    <property type="entry name" value="TctC"/>
    <property type="match status" value="1"/>
</dbReference>
<sequence>MRIKGMVVLAMMVSLVLSLGGCSAGEKAYPNKPIEFVVPSSAGGSGDAFIRTVADILTKEKLINVPTTVVNKPGGSGAIAFKYSAEKIGDPYVIQSTPSTFIVAPILSKDCPNYTQFTPIAMLATEPQCIIVKADSPYQTLESLVEGSKSKSGGLTWSFSSVGSYDHLMALQFARMTGAKVVLVPQPSDNESIVAVLGGHADVASMSMRSALGQVEAGKVKMIGVACLERAKKVPDVPTLKELGYDIVMGIPRAVCAPKDIPENARDVLIDAFKKLAATERWQKYVDDECLVPEEHYGDDYTNFLKVETEKVEPLLRDAGLVQ</sequence>
<feature type="signal peptide" evidence="2">
    <location>
        <begin position="1"/>
        <end position="24"/>
    </location>
</feature>
<evidence type="ECO:0008006" key="5">
    <source>
        <dbReference type="Google" id="ProtNLM"/>
    </source>
</evidence>
<comment type="similarity">
    <text evidence="1">Belongs to the UPF0065 (bug) family.</text>
</comment>
<dbReference type="PROSITE" id="PS51257">
    <property type="entry name" value="PROKAR_LIPOPROTEIN"/>
    <property type="match status" value="1"/>
</dbReference>
<keyword evidence="2" id="KW-0732">Signal</keyword>
<dbReference type="Proteomes" id="UP000323521">
    <property type="component" value="Chromosome"/>
</dbReference>